<evidence type="ECO:0000256" key="5">
    <source>
        <dbReference type="ARBA" id="ARBA00023136"/>
    </source>
</evidence>
<dbReference type="Pfam" id="PF04893">
    <property type="entry name" value="Yip1"/>
    <property type="match status" value="1"/>
</dbReference>
<keyword evidence="3 6" id="KW-0812">Transmembrane</keyword>
<name>D2UZ87_NAEGR</name>
<evidence type="ECO:0000256" key="4">
    <source>
        <dbReference type="ARBA" id="ARBA00022989"/>
    </source>
</evidence>
<evidence type="ECO:0000313" key="9">
    <source>
        <dbReference type="EMBL" id="EFC49901.1"/>
    </source>
</evidence>
<evidence type="ECO:0000256" key="6">
    <source>
        <dbReference type="RuleBase" id="RU361264"/>
    </source>
</evidence>
<dbReference type="STRING" id="5762.D2UZ87"/>
<feature type="domain" description="Yip1" evidence="8">
    <location>
        <begin position="89"/>
        <end position="249"/>
    </location>
</feature>
<feature type="transmembrane region" description="Helical" evidence="6">
    <location>
        <begin position="165"/>
        <end position="184"/>
    </location>
</feature>
<dbReference type="PANTHER" id="PTHR12822">
    <property type="entry name" value="PROTEIN YIPF"/>
    <property type="match status" value="1"/>
</dbReference>
<dbReference type="eggNOG" id="KOG3114">
    <property type="taxonomic scope" value="Eukaryota"/>
</dbReference>
<dbReference type="FunCoup" id="D2UZ87">
    <property type="interactions" value="225"/>
</dbReference>
<comment type="subcellular location">
    <subcellularLocation>
        <location evidence="6">Golgi apparatus membrane</location>
        <topology evidence="6">Multi-pass membrane protein</topology>
    </subcellularLocation>
    <subcellularLocation>
        <location evidence="1">Membrane</location>
        <topology evidence="1">Multi-pass membrane protein</topology>
    </subcellularLocation>
</comment>
<dbReference type="AlphaFoldDB" id="D2UZ87"/>
<dbReference type="InterPro" id="IPR039765">
    <property type="entry name" value="Yip5/YIPF1/YIPF2"/>
</dbReference>
<dbReference type="PANTHER" id="PTHR12822:SF2">
    <property type="entry name" value="PROTEIN YIPF"/>
    <property type="match status" value="1"/>
</dbReference>
<dbReference type="KEGG" id="ngr:NAEGRDRAFT_29707"/>
<accession>D2UZ87</accession>
<gene>
    <name evidence="9" type="ORF">NAEGRDRAFT_29707</name>
</gene>
<dbReference type="OrthoDB" id="10256463at2759"/>
<feature type="region of interest" description="Disordered" evidence="7">
    <location>
        <begin position="1"/>
        <end position="22"/>
    </location>
</feature>
<dbReference type="EMBL" id="GG738846">
    <property type="protein sequence ID" value="EFC49901.1"/>
    <property type="molecule type" value="Genomic_DNA"/>
</dbReference>
<dbReference type="InterPro" id="IPR006977">
    <property type="entry name" value="Yip1_dom"/>
</dbReference>
<dbReference type="RefSeq" id="XP_002682645.1">
    <property type="nucleotide sequence ID" value="XM_002682599.1"/>
</dbReference>
<keyword evidence="10" id="KW-1185">Reference proteome</keyword>
<evidence type="ECO:0000259" key="8">
    <source>
        <dbReference type="Pfam" id="PF04893"/>
    </source>
</evidence>
<dbReference type="InParanoid" id="D2UZ87"/>
<organism evidence="10">
    <name type="scientific">Naegleria gruberi</name>
    <name type="common">Amoeba</name>
    <dbReference type="NCBI Taxonomy" id="5762"/>
    <lineage>
        <taxon>Eukaryota</taxon>
        <taxon>Discoba</taxon>
        <taxon>Heterolobosea</taxon>
        <taxon>Tetramitia</taxon>
        <taxon>Eutetramitia</taxon>
        <taxon>Vahlkampfiidae</taxon>
        <taxon>Naegleria</taxon>
    </lineage>
</organism>
<dbReference type="GeneID" id="8863241"/>
<feature type="transmembrane region" description="Helical" evidence="6">
    <location>
        <begin position="230"/>
        <end position="256"/>
    </location>
</feature>
<evidence type="ECO:0000256" key="7">
    <source>
        <dbReference type="SAM" id="MobiDB-lite"/>
    </source>
</evidence>
<dbReference type="GO" id="GO:0031267">
    <property type="term" value="F:small GTPase binding"/>
    <property type="evidence" value="ECO:0007669"/>
    <property type="project" value="InterPro"/>
</dbReference>
<evidence type="ECO:0000256" key="1">
    <source>
        <dbReference type="ARBA" id="ARBA00004141"/>
    </source>
</evidence>
<evidence type="ECO:0000256" key="3">
    <source>
        <dbReference type="ARBA" id="ARBA00022692"/>
    </source>
</evidence>
<keyword evidence="5 6" id="KW-0472">Membrane</keyword>
<dbReference type="OMA" id="PIWISVT"/>
<feature type="transmembrane region" description="Helical" evidence="6">
    <location>
        <begin position="94"/>
        <end position="115"/>
    </location>
</feature>
<keyword evidence="4 6" id="KW-1133">Transmembrane helix</keyword>
<evidence type="ECO:0000313" key="10">
    <source>
        <dbReference type="Proteomes" id="UP000006671"/>
    </source>
</evidence>
<dbReference type="Proteomes" id="UP000006671">
    <property type="component" value="Unassembled WGS sequence"/>
</dbReference>
<dbReference type="GO" id="GO:0000139">
    <property type="term" value="C:Golgi membrane"/>
    <property type="evidence" value="ECO:0007669"/>
    <property type="project" value="UniProtKB-SubCell"/>
</dbReference>
<feature type="transmembrane region" description="Helical" evidence="6">
    <location>
        <begin position="135"/>
        <end position="158"/>
    </location>
</feature>
<sequence>MSNIPSSGATAGTSTGSNQQQQNTIVLSGDDSDDEMTNVDYSQYSFWNLEYYIPFFNVNTNEVLRRITKPYLFFLNTDESFVSYTKRGKRQSDLWGPFWIITTLIVVIVMTSNIGHFFNLNAIGKDDLLEWTTDFSLISVGATVFYAFSMVVPALLWVAMKYKGVTVSLVETICVYGYSFAVVIPPLVLCMFNITWLRWILIMGGFLYASVFIVFGLFKEWKKVVTGPQDNIFLLVFAAFIVLSHLILAVFVKFYFYTFSVDLK</sequence>
<feature type="transmembrane region" description="Helical" evidence="6">
    <location>
        <begin position="196"/>
        <end position="218"/>
    </location>
</feature>
<dbReference type="VEuPathDB" id="AmoebaDB:NAEGRDRAFT_29707"/>
<evidence type="ECO:0000256" key="2">
    <source>
        <dbReference type="ARBA" id="ARBA00010596"/>
    </source>
</evidence>
<reference evidence="9 10" key="1">
    <citation type="journal article" date="2010" name="Cell">
        <title>The genome of Naegleria gruberi illuminates early eukaryotic versatility.</title>
        <authorList>
            <person name="Fritz-Laylin L.K."/>
            <person name="Prochnik S.E."/>
            <person name="Ginger M.L."/>
            <person name="Dacks J.B."/>
            <person name="Carpenter M.L."/>
            <person name="Field M.C."/>
            <person name="Kuo A."/>
            <person name="Paredez A."/>
            <person name="Chapman J."/>
            <person name="Pham J."/>
            <person name="Shu S."/>
            <person name="Neupane R."/>
            <person name="Cipriano M."/>
            <person name="Mancuso J."/>
            <person name="Tu H."/>
            <person name="Salamov A."/>
            <person name="Lindquist E."/>
            <person name="Shapiro H."/>
            <person name="Lucas S."/>
            <person name="Grigoriev I.V."/>
            <person name="Cande W.Z."/>
            <person name="Fulton C."/>
            <person name="Rokhsar D.S."/>
            <person name="Dawson S.C."/>
        </authorList>
    </citation>
    <scope>NUCLEOTIDE SEQUENCE [LARGE SCALE GENOMIC DNA]</scope>
    <source>
        <strain evidence="9 10">NEG-M</strain>
    </source>
</reference>
<proteinExistence type="inferred from homology"/>
<dbReference type="GO" id="GO:0016192">
    <property type="term" value="P:vesicle-mediated transport"/>
    <property type="evidence" value="ECO:0007669"/>
    <property type="project" value="InterPro"/>
</dbReference>
<protein>
    <recommendedName>
        <fullName evidence="6">Protein YIPF</fullName>
    </recommendedName>
</protein>
<comment type="similarity">
    <text evidence="2 6">Belongs to the YIP1 family.</text>
</comment>